<reference evidence="2 3" key="1">
    <citation type="submission" date="2016-12" db="EMBL/GenBank/DDBJ databases">
        <title>The new phylogeny of genus Mycobacterium.</title>
        <authorList>
            <person name="Tortoli E."/>
            <person name="Trovato A."/>
            <person name="Cirillo D.M."/>
        </authorList>
    </citation>
    <scope>NUCLEOTIDE SEQUENCE [LARGE SCALE GENOMIC DNA]</scope>
    <source>
        <strain evidence="2 3">DSM 45130</strain>
    </source>
</reference>
<keyword evidence="3" id="KW-1185">Reference proteome</keyword>
<dbReference type="EMBL" id="MVHS01000087">
    <property type="protein sequence ID" value="ORA62815.1"/>
    <property type="molecule type" value="Genomic_DNA"/>
</dbReference>
<proteinExistence type="predicted"/>
<evidence type="ECO:0000313" key="3">
    <source>
        <dbReference type="Proteomes" id="UP000192801"/>
    </source>
</evidence>
<feature type="region of interest" description="Disordered" evidence="1">
    <location>
        <begin position="23"/>
        <end position="99"/>
    </location>
</feature>
<name>A0A1X0CRU0_9MYCO</name>
<feature type="compositionally biased region" description="Acidic residues" evidence="1">
    <location>
        <begin position="45"/>
        <end position="78"/>
    </location>
</feature>
<dbReference type="Proteomes" id="UP000192801">
    <property type="component" value="Unassembled WGS sequence"/>
</dbReference>
<evidence type="ECO:0000313" key="2">
    <source>
        <dbReference type="EMBL" id="ORA62815.1"/>
    </source>
</evidence>
<evidence type="ECO:0000256" key="1">
    <source>
        <dbReference type="SAM" id="MobiDB-lite"/>
    </source>
</evidence>
<dbReference type="RefSeq" id="WP_083033737.1">
    <property type="nucleotide sequence ID" value="NZ_AP022618.1"/>
</dbReference>
<organism evidence="2 3">
    <name type="scientific">Mycolicibacterium insubricum</name>
    <dbReference type="NCBI Taxonomy" id="444597"/>
    <lineage>
        <taxon>Bacteria</taxon>
        <taxon>Bacillati</taxon>
        <taxon>Actinomycetota</taxon>
        <taxon>Actinomycetes</taxon>
        <taxon>Mycobacteriales</taxon>
        <taxon>Mycobacteriaceae</taxon>
        <taxon>Mycolicibacterium</taxon>
    </lineage>
</organism>
<dbReference type="AlphaFoldDB" id="A0A1X0CRU0"/>
<accession>A0A1X0CRU0</accession>
<gene>
    <name evidence="2" type="ORF">BST26_20640</name>
</gene>
<protein>
    <submittedName>
        <fullName evidence="2">Uncharacterized protein</fullName>
    </submittedName>
</protein>
<dbReference type="STRING" id="444597.BST26_20640"/>
<feature type="compositionally biased region" description="Basic and acidic residues" evidence="1">
    <location>
        <begin position="79"/>
        <end position="89"/>
    </location>
</feature>
<comment type="caution">
    <text evidence="2">The sequence shown here is derived from an EMBL/GenBank/DDBJ whole genome shotgun (WGS) entry which is preliminary data.</text>
</comment>
<feature type="compositionally biased region" description="Basic residues" evidence="1">
    <location>
        <begin position="90"/>
        <end position="99"/>
    </location>
</feature>
<sequence>MTAIRSDLVGVVFVNVPGVGMTQLQAGDTIPDGAVVGDHLTDPNEPTEDNPTEDEPTEDNPTEDEPTEDNPTEDEPTEEPAKESDDAGVKRGRRSTPRA</sequence>